<evidence type="ECO:0000313" key="10">
    <source>
        <dbReference type="Proteomes" id="UP001153712"/>
    </source>
</evidence>
<dbReference type="InterPro" id="IPR002355">
    <property type="entry name" value="Cu_oxidase_Cu_BS"/>
</dbReference>
<keyword evidence="10" id="KW-1185">Reference proteome</keyword>
<evidence type="ECO:0000256" key="3">
    <source>
        <dbReference type="ARBA" id="ARBA00023002"/>
    </source>
</evidence>
<dbReference type="InterPro" id="IPR008972">
    <property type="entry name" value="Cupredoxin"/>
</dbReference>
<evidence type="ECO:0000259" key="7">
    <source>
        <dbReference type="Pfam" id="PF07731"/>
    </source>
</evidence>
<keyword evidence="4" id="KW-0186">Copper</keyword>
<gene>
    <name evidence="9" type="ORF">PHYEVI_LOCUS7652</name>
</gene>
<dbReference type="PANTHER" id="PTHR11709">
    <property type="entry name" value="MULTI-COPPER OXIDASE"/>
    <property type="match status" value="1"/>
</dbReference>
<evidence type="ECO:0000256" key="1">
    <source>
        <dbReference type="ARBA" id="ARBA00010609"/>
    </source>
</evidence>
<dbReference type="Pfam" id="PF00394">
    <property type="entry name" value="Cu-oxidase"/>
    <property type="match status" value="1"/>
</dbReference>
<feature type="signal peptide" evidence="5">
    <location>
        <begin position="1"/>
        <end position="22"/>
    </location>
</feature>
<dbReference type="EMBL" id="OU900097">
    <property type="protein sequence ID" value="CAG9861310.1"/>
    <property type="molecule type" value="Genomic_DNA"/>
</dbReference>
<reference evidence="9" key="1">
    <citation type="submission" date="2022-01" db="EMBL/GenBank/DDBJ databases">
        <authorList>
            <person name="King R."/>
        </authorList>
    </citation>
    <scope>NUCLEOTIDE SEQUENCE</scope>
</reference>
<evidence type="ECO:0000313" key="9">
    <source>
        <dbReference type="EMBL" id="CAG9861310.1"/>
    </source>
</evidence>
<evidence type="ECO:0000256" key="4">
    <source>
        <dbReference type="ARBA" id="ARBA00023008"/>
    </source>
</evidence>
<dbReference type="CDD" id="cd13858">
    <property type="entry name" value="CuRO_1_tcLCC2_insect_like"/>
    <property type="match status" value="1"/>
</dbReference>
<dbReference type="Pfam" id="PF07732">
    <property type="entry name" value="Cu-oxidase_3"/>
    <property type="match status" value="1"/>
</dbReference>
<dbReference type="SUPFAM" id="SSF49503">
    <property type="entry name" value="Cupredoxins"/>
    <property type="match status" value="3"/>
</dbReference>
<keyword evidence="3" id="KW-0560">Oxidoreductase</keyword>
<dbReference type="Pfam" id="PF07731">
    <property type="entry name" value="Cu-oxidase_2"/>
    <property type="match status" value="1"/>
</dbReference>
<protein>
    <submittedName>
        <fullName evidence="9">Uncharacterized protein</fullName>
    </submittedName>
</protein>
<feature type="domain" description="Plastocyanin-like" evidence="6">
    <location>
        <begin position="203"/>
        <end position="356"/>
    </location>
</feature>
<dbReference type="GO" id="GO:0005507">
    <property type="term" value="F:copper ion binding"/>
    <property type="evidence" value="ECO:0007669"/>
    <property type="project" value="InterPro"/>
</dbReference>
<keyword evidence="5" id="KW-0732">Signal</keyword>
<dbReference type="FunFam" id="2.60.40.420:FF:000031">
    <property type="entry name" value="Laccase-2 isoform A"/>
    <property type="match status" value="1"/>
</dbReference>
<dbReference type="GO" id="GO:0005886">
    <property type="term" value="C:plasma membrane"/>
    <property type="evidence" value="ECO:0007669"/>
    <property type="project" value="TreeGrafter"/>
</dbReference>
<dbReference type="InterPro" id="IPR045087">
    <property type="entry name" value="Cu-oxidase_fam"/>
</dbReference>
<accession>A0A9N9TS51</accession>
<evidence type="ECO:0000259" key="8">
    <source>
        <dbReference type="Pfam" id="PF07732"/>
    </source>
</evidence>
<dbReference type="InterPro" id="IPR011706">
    <property type="entry name" value="Cu-oxidase_C"/>
</dbReference>
<dbReference type="AlphaFoldDB" id="A0A9N9TS51"/>
<proteinExistence type="inferred from homology"/>
<dbReference type="FunFam" id="2.60.40.420:FF:000045">
    <property type="entry name" value="Laccase 2"/>
    <property type="match status" value="1"/>
</dbReference>
<evidence type="ECO:0000259" key="6">
    <source>
        <dbReference type="Pfam" id="PF00394"/>
    </source>
</evidence>
<dbReference type="Gene3D" id="2.60.40.420">
    <property type="entry name" value="Cupredoxins - blue copper proteins"/>
    <property type="match status" value="3"/>
</dbReference>
<feature type="chain" id="PRO_5040319483" evidence="5">
    <location>
        <begin position="23"/>
        <end position="639"/>
    </location>
</feature>
<dbReference type="InterPro" id="IPR001117">
    <property type="entry name" value="Cu-oxidase_2nd"/>
</dbReference>
<dbReference type="GO" id="GO:0006826">
    <property type="term" value="P:iron ion transport"/>
    <property type="evidence" value="ECO:0007669"/>
    <property type="project" value="TreeGrafter"/>
</dbReference>
<evidence type="ECO:0000256" key="2">
    <source>
        <dbReference type="ARBA" id="ARBA00022723"/>
    </source>
</evidence>
<keyword evidence="2" id="KW-0479">Metal-binding</keyword>
<dbReference type="PROSITE" id="PS00079">
    <property type="entry name" value="MULTICOPPER_OXIDASE1"/>
    <property type="match status" value="1"/>
</dbReference>
<dbReference type="InterPro" id="IPR033138">
    <property type="entry name" value="Cu_oxidase_CS"/>
</dbReference>
<dbReference type="Proteomes" id="UP001153712">
    <property type="component" value="Chromosome 4"/>
</dbReference>
<dbReference type="PANTHER" id="PTHR11709:SF394">
    <property type="entry name" value="FI03373P-RELATED"/>
    <property type="match status" value="1"/>
</dbReference>
<evidence type="ECO:0000256" key="5">
    <source>
        <dbReference type="SAM" id="SignalP"/>
    </source>
</evidence>
<dbReference type="PROSITE" id="PS00080">
    <property type="entry name" value="MULTICOPPER_OXIDASE2"/>
    <property type="match status" value="1"/>
</dbReference>
<name>A0A9N9TS51_PHYSR</name>
<organism evidence="9 10">
    <name type="scientific">Phyllotreta striolata</name>
    <name type="common">Striped flea beetle</name>
    <name type="synonym">Crioceris striolata</name>
    <dbReference type="NCBI Taxonomy" id="444603"/>
    <lineage>
        <taxon>Eukaryota</taxon>
        <taxon>Metazoa</taxon>
        <taxon>Ecdysozoa</taxon>
        <taxon>Arthropoda</taxon>
        <taxon>Hexapoda</taxon>
        <taxon>Insecta</taxon>
        <taxon>Pterygota</taxon>
        <taxon>Neoptera</taxon>
        <taxon>Endopterygota</taxon>
        <taxon>Coleoptera</taxon>
        <taxon>Polyphaga</taxon>
        <taxon>Cucujiformia</taxon>
        <taxon>Chrysomeloidea</taxon>
        <taxon>Chrysomelidae</taxon>
        <taxon>Galerucinae</taxon>
        <taxon>Alticini</taxon>
        <taxon>Phyllotreta</taxon>
    </lineage>
</organism>
<feature type="domain" description="Plastocyanin-like" evidence="8">
    <location>
        <begin position="80"/>
        <end position="186"/>
    </location>
</feature>
<dbReference type="CDD" id="cd13905">
    <property type="entry name" value="CuRO_3_tcLLC2_insect_like"/>
    <property type="match status" value="1"/>
</dbReference>
<comment type="similarity">
    <text evidence="1">Belongs to the multicopper oxidase family.</text>
</comment>
<sequence>MIFLYFILFCTFLDSYRKYGSCAGNDYSKHPCKRKCVSGLPPMVCNYDFEIENYNTLSKACYDCPFNVTDCFLEDCVAGEGSRRGIITVNRKLPGPAIEVCQHDTIVVDVHNKMLSESTIMHWHGIHQKKSPYMDGAPFLTQCPFLPRGSFRYTFPADNVGTHFYHSHIGMQRVDGMFGAIIVRATEENNPHSDLYDFDLSEHVMVVTDWTPEMGLQKFLGHMHDSGTNKAPSIIVNGLGRYVEFKDDDGKPVYVPTARFHVEQGYRYRFRVINAGFLNCPIEMSIDGHNISIISGDGHDIKATPVTSFDIFAGERFDFILHANQSVDLYWMKFKGSLDCGATTTRAFQTAVLQYHSDQFTDFDYPAGEVDFDNAGPKGGIELDTVNVGTETKNKNIIVLPELESVDDWDESLKEKPDYQFYISYDFYKVSHSDYYRIPYYGFDNITNPKEKILTPQFNHISMEVPSKALLSQRDEIDESTFCNNDTMADKNCKEDFCYCPHVIKVPVGAVVELVFIDEGLAYNANHPIHLHGYAFRVVAMERLGNSTTIDEVRARDEKGLIKRNLKNAPLKDTVSVPDGGYVIGRLKADNPGYWFLHCHLEVHAEIGMAMVFQVGEKDDMLPVPEGFPKCGDYEPKKQ</sequence>
<dbReference type="InterPro" id="IPR011707">
    <property type="entry name" value="Cu-oxidase-like_N"/>
</dbReference>
<dbReference type="GO" id="GO:0016491">
    <property type="term" value="F:oxidoreductase activity"/>
    <property type="evidence" value="ECO:0007669"/>
    <property type="project" value="UniProtKB-KW"/>
</dbReference>
<feature type="domain" description="Plastocyanin-like" evidence="7">
    <location>
        <begin position="484"/>
        <end position="618"/>
    </location>
</feature>
<dbReference type="OrthoDB" id="2121828at2759"/>
<dbReference type="CDD" id="cd13884">
    <property type="entry name" value="CuRO_2_tcLCC_insect_like"/>
    <property type="match status" value="1"/>
</dbReference>